<comment type="caution">
    <text evidence="1">The sequence shown here is derived from an EMBL/GenBank/DDBJ whole genome shotgun (WGS) entry which is preliminary data.</text>
</comment>
<keyword evidence="2" id="KW-1185">Reference proteome</keyword>
<reference evidence="1" key="2">
    <citation type="submission" date="2020-03" db="EMBL/GenBank/DDBJ databases">
        <authorList>
            <person name="Fu F.-F."/>
            <person name="Chen J."/>
        </authorList>
    </citation>
    <scope>NUCLEOTIDE SEQUENCE</scope>
    <source>
        <strain evidence="1">Lc1</strain>
    </source>
</reference>
<accession>A0A8H4CW71</accession>
<sequence length="202" mass="22209">SLKVAISPTLVSRSYKSLNMYLNIALPALLAARFVAAIDFTDYDPQPGVQPEFKDFLNALVTPAEDPTATTAYTDFFTADGMQTTLSIHCVGADAITKCKQRFLPTDGSMSLTHFPNTTFIADNNATATVYEAHGRIENNFKAGNCSQIYYKTQYTVLKTVQSVDAAPNLATTPEHQVYWYHDYFVNPTGVPSDIPCDSQKA</sequence>
<dbReference type="RefSeq" id="XP_045270238.1">
    <property type="nucleotide sequence ID" value="XM_045410340.1"/>
</dbReference>
<dbReference type="AlphaFoldDB" id="A0A8H4CW71"/>
<organism evidence="1 2">
    <name type="scientific">Colletotrichum gloeosporioides</name>
    <name type="common">Anthracnose fungus</name>
    <name type="synonym">Glomerella cingulata</name>
    <dbReference type="NCBI Taxonomy" id="474922"/>
    <lineage>
        <taxon>Eukaryota</taxon>
        <taxon>Fungi</taxon>
        <taxon>Dikarya</taxon>
        <taxon>Ascomycota</taxon>
        <taxon>Pezizomycotina</taxon>
        <taxon>Sordariomycetes</taxon>
        <taxon>Hypocreomycetidae</taxon>
        <taxon>Glomerellales</taxon>
        <taxon>Glomerellaceae</taxon>
        <taxon>Colletotrichum</taxon>
        <taxon>Colletotrichum gloeosporioides species complex</taxon>
    </lineage>
</organism>
<gene>
    <name evidence="1" type="ORF">GCG54_00010415</name>
</gene>
<feature type="non-terminal residue" evidence="1">
    <location>
        <position position="1"/>
    </location>
</feature>
<dbReference type="GeneID" id="69017543"/>
<name>A0A8H4CW71_COLGL</name>
<protein>
    <submittedName>
        <fullName evidence="1">Uncharacterized protein</fullName>
    </submittedName>
</protein>
<dbReference type="Proteomes" id="UP000613401">
    <property type="component" value="Unassembled WGS sequence"/>
</dbReference>
<dbReference type="EMBL" id="WVTB01000008">
    <property type="protein sequence ID" value="KAF3811079.1"/>
    <property type="molecule type" value="Genomic_DNA"/>
</dbReference>
<proteinExistence type="predicted"/>
<reference evidence="1" key="1">
    <citation type="journal article" date="2020" name="Phytopathology">
        <title>Genome sequence and comparative analysis of Colletotrichum gloeosporioides isolated from Liriodendron leaves.</title>
        <authorList>
            <person name="Fu F.F."/>
            <person name="Hao Z."/>
            <person name="Wang P."/>
            <person name="Lu Y."/>
            <person name="Xue L.J."/>
            <person name="Wei G."/>
            <person name="Tian Y."/>
            <person name="Baishi H."/>
            <person name="Xu H."/>
            <person name="Shi J."/>
            <person name="Cheng T."/>
            <person name="Wang G."/>
            <person name="Yi Y."/>
            <person name="Chen J."/>
        </authorList>
    </citation>
    <scope>NUCLEOTIDE SEQUENCE</scope>
    <source>
        <strain evidence="1">Lc1</strain>
    </source>
</reference>
<evidence type="ECO:0000313" key="1">
    <source>
        <dbReference type="EMBL" id="KAF3811079.1"/>
    </source>
</evidence>
<evidence type="ECO:0000313" key="2">
    <source>
        <dbReference type="Proteomes" id="UP000613401"/>
    </source>
</evidence>